<gene>
    <name evidence="3" type="ORF">AWC30_15095</name>
</gene>
<keyword evidence="3" id="KW-0489">Methyltransferase</keyword>
<comment type="similarity">
    <text evidence="1">Belongs to the UPF0312 family.</text>
</comment>
<dbReference type="Proteomes" id="UP000193090">
    <property type="component" value="Unassembled WGS sequence"/>
</dbReference>
<evidence type="ECO:0000313" key="4">
    <source>
        <dbReference type="Proteomes" id="UP000193090"/>
    </source>
</evidence>
<dbReference type="GO" id="GO:0008168">
    <property type="term" value="F:methyltransferase activity"/>
    <property type="evidence" value="ECO:0007669"/>
    <property type="project" value="UniProtKB-KW"/>
</dbReference>
<protein>
    <submittedName>
        <fullName evidence="3">S-adenosyl-L-methionine-dependent methyltransferase</fullName>
    </submittedName>
</protein>
<dbReference type="RefSeq" id="WP_085111026.1">
    <property type="nucleotide sequence ID" value="NZ_JACKSN010000109.1"/>
</dbReference>
<keyword evidence="4" id="KW-1185">Reference proteome</keyword>
<dbReference type="Gene3D" id="2.40.128.110">
    <property type="entry name" value="Lipid/polyisoprenoid-binding, YceI-like"/>
    <property type="match status" value="1"/>
</dbReference>
<dbReference type="SUPFAM" id="SSF101874">
    <property type="entry name" value="YceI-like"/>
    <property type="match status" value="1"/>
</dbReference>
<comment type="caution">
    <text evidence="3">The sequence shown here is derived from an EMBL/GenBank/DDBJ whole genome shotgun (WGS) entry which is preliminary data.</text>
</comment>
<sequence>MGDADWTLDETDGQLLVHTDVAGPAAAFGHRLVIAVESWRARVRWRAAEPVAVTLHADVDSLQVRRGEGGLSTMTGPEKTLVRFNALRTLGARNHPRIEYTTTAVDRRRGGYRLTGTLEVAGTARGQVLELRTEDFGEFWAMSARAELRHTDFGLRPYSMLLGALRVSDAVTVSFSATRAKTG</sequence>
<dbReference type="InterPro" id="IPR036761">
    <property type="entry name" value="TTHA0802/YceI-like_sf"/>
</dbReference>
<proteinExistence type="inferred from homology"/>
<reference evidence="3 4" key="1">
    <citation type="submission" date="2016-01" db="EMBL/GenBank/DDBJ databases">
        <title>The new phylogeny of the genus Mycobacterium.</title>
        <authorList>
            <person name="Tarcisio F."/>
            <person name="Conor M."/>
            <person name="Antonella G."/>
            <person name="Elisabetta G."/>
            <person name="Giulia F.S."/>
            <person name="Sara T."/>
            <person name="Anna F."/>
            <person name="Clotilde B."/>
            <person name="Roberto B."/>
            <person name="Veronica D.S."/>
            <person name="Fabio R."/>
            <person name="Monica P."/>
            <person name="Olivier J."/>
            <person name="Enrico T."/>
            <person name="Nicola S."/>
        </authorList>
    </citation>
    <scope>NUCLEOTIDE SEQUENCE [LARGE SCALE GENOMIC DNA]</scope>
    <source>
        <strain evidence="3 4">DSM 44153</strain>
    </source>
</reference>
<dbReference type="GO" id="GO:0032259">
    <property type="term" value="P:methylation"/>
    <property type="evidence" value="ECO:0007669"/>
    <property type="project" value="UniProtKB-KW"/>
</dbReference>
<dbReference type="InterPro" id="IPR007372">
    <property type="entry name" value="Lipid/polyisoprenoid-bd_YceI"/>
</dbReference>
<evidence type="ECO:0000259" key="2">
    <source>
        <dbReference type="SMART" id="SM00867"/>
    </source>
</evidence>
<evidence type="ECO:0000256" key="1">
    <source>
        <dbReference type="ARBA" id="ARBA00008812"/>
    </source>
</evidence>
<dbReference type="OrthoDB" id="3724977at2"/>
<dbReference type="SMART" id="SM00867">
    <property type="entry name" value="YceI"/>
    <property type="match status" value="1"/>
</dbReference>
<feature type="domain" description="Lipid/polyisoprenoid-binding YceI-like" evidence="2">
    <location>
        <begin position="5"/>
        <end position="180"/>
    </location>
</feature>
<organism evidence="3 4">
    <name type="scientific">Mycolicibacillus trivialis</name>
    <dbReference type="NCBI Taxonomy" id="1798"/>
    <lineage>
        <taxon>Bacteria</taxon>
        <taxon>Bacillati</taxon>
        <taxon>Actinomycetota</taxon>
        <taxon>Actinomycetes</taxon>
        <taxon>Mycobacteriales</taxon>
        <taxon>Mycobacteriaceae</taxon>
        <taxon>Mycolicibacillus</taxon>
    </lineage>
</organism>
<name>A0A1X2EFS6_9MYCO</name>
<keyword evidence="3" id="KW-0808">Transferase</keyword>
<accession>A0A1X2EFS6</accession>
<dbReference type="EMBL" id="LQPZ01000041">
    <property type="protein sequence ID" value="ORX00575.1"/>
    <property type="molecule type" value="Genomic_DNA"/>
</dbReference>
<dbReference type="AlphaFoldDB" id="A0A1X2EFS6"/>
<dbReference type="STRING" id="1798.AWC30_15095"/>
<evidence type="ECO:0000313" key="3">
    <source>
        <dbReference type="EMBL" id="ORX00575.1"/>
    </source>
</evidence>